<name>A0A1L3MP16_9BACI</name>
<sequence>MSKKLFTEKEITQLSKNPYVKSVSSKGITYSDEFKQHFVSEFSKGKFSRQIFEEAGFDVEIIGMQRIKSSSERWRNTYKTEGLLGLKDTRKDNSGRQRVKELPLEEKYARLEAQMNLVKAENELLKKIHMLERGLKK</sequence>
<evidence type="ECO:0000313" key="2">
    <source>
        <dbReference type="Proteomes" id="UP000181936"/>
    </source>
</evidence>
<gene>
    <name evidence="1" type="ORF">A9C19_04650</name>
</gene>
<dbReference type="KEGG" id="bwh:A9C19_04650"/>
<organism evidence="1 2">
    <name type="scientific">Bacillus weihaiensis</name>
    <dbReference type="NCBI Taxonomy" id="1547283"/>
    <lineage>
        <taxon>Bacteria</taxon>
        <taxon>Bacillati</taxon>
        <taxon>Bacillota</taxon>
        <taxon>Bacilli</taxon>
        <taxon>Bacillales</taxon>
        <taxon>Bacillaceae</taxon>
        <taxon>Bacillus</taxon>
    </lineage>
</organism>
<dbReference type="Proteomes" id="UP000181936">
    <property type="component" value="Chromosome"/>
</dbReference>
<dbReference type="Pfam" id="PF20310">
    <property type="entry name" value="HTH_Tnp_2"/>
    <property type="match status" value="1"/>
</dbReference>
<evidence type="ECO:0000313" key="1">
    <source>
        <dbReference type="EMBL" id="APH04085.1"/>
    </source>
</evidence>
<dbReference type="InterPro" id="IPR046929">
    <property type="entry name" value="HTH_Tnp"/>
</dbReference>
<proteinExistence type="predicted"/>
<dbReference type="AlphaFoldDB" id="A0A1L3MP16"/>
<dbReference type="STRING" id="1547283.A9C19_04650"/>
<dbReference type="EMBL" id="CP016020">
    <property type="protein sequence ID" value="APH04085.1"/>
    <property type="molecule type" value="Genomic_DNA"/>
</dbReference>
<protein>
    <submittedName>
        <fullName evidence="1">Tranposase</fullName>
    </submittedName>
</protein>
<accession>A0A1L3MP16</accession>
<reference evidence="1 2" key="1">
    <citation type="journal article" date="2016" name="Sci. Rep.">
        <title>Complete genome sequence and transcriptomic analysis of a novel marine strain Bacillus weihaiensis reveals the mechanism of brown algae degradation.</title>
        <authorList>
            <person name="Zhu Y."/>
            <person name="Chen P."/>
            <person name="Bao Y."/>
            <person name="Men Y."/>
            <person name="Zeng Y."/>
            <person name="Yang J."/>
            <person name="Sun J."/>
            <person name="Sun Y."/>
        </authorList>
    </citation>
    <scope>NUCLEOTIDE SEQUENCE [LARGE SCALE GENOMIC DNA]</scope>
    <source>
        <strain evidence="1 2">Alg07</strain>
    </source>
</reference>
<keyword evidence="2" id="KW-1185">Reference proteome</keyword>
<dbReference type="InterPro" id="IPR009057">
    <property type="entry name" value="Homeodomain-like_sf"/>
</dbReference>
<dbReference type="SUPFAM" id="SSF46689">
    <property type="entry name" value="Homeodomain-like"/>
    <property type="match status" value="1"/>
</dbReference>